<dbReference type="RefSeq" id="WP_154503993.1">
    <property type="nucleotide sequence ID" value="NZ_VUMN01000009.1"/>
</dbReference>
<dbReference type="SUPFAM" id="SSF81301">
    <property type="entry name" value="Nucleotidyltransferase"/>
    <property type="match status" value="1"/>
</dbReference>
<reference evidence="1 2" key="1">
    <citation type="submission" date="2019-08" db="EMBL/GenBank/DDBJ databases">
        <title>In-depth cultivation of the pig gut microbiome towards novel bacterial diversity and tailored functional studies.</title>
        <authorList>
            <person name="Wylensek D."/>
            <person name="Hitch T.C.A."/>
            <person name="Clavel T."/>
        </authorList>
    </citation>
    <scope>NUCLEOTIDE SEQUENCE [LARGE SCALE GENOMIC DNA]</scope>
    <source>
        <strain evidence="1 2">Oil+RF-744-GAM-WT-6</strain>
    </source>
</reference>
<dbReference type="InterPro" id="IPR019646">
    <property type="entry name" value="Aminoglyc_AdlTrfase"/>
</dbReference>
<dbReference type="AlphaFoldDB" id="A0A7X2TG97"/>
<comment type="caution">
    <text evidence="1">The sequence shown here is derived from an EMBL/GenBank/DDBJ whole genome shotgun (WGS) entry which is preliminary data.</text>
</comment>
<evidence type="ECO:0000313" key="2">
    <source>
        <dbReference type="Proteomes" id="UP000461880"/>
    </source>
</evidence>
<proteinExistence type="predicted"/>
<keyword evidence="2" id="KW-1185">Reference proteome</keyword>
<accession>A0A7X2TG97</accession>
<organism evidence="1 2">
    <name type="scientific">Stecheria intestinalis</name>
    <dbReference type="NCBI Taxonomy" id="2606630"/>
    <lineage>
        <taxon>Bacteria</taxon>
        <taxon>Bacillati</taxon>
        <taxon>Bacillota</taxon>
        <taxon>Erysipelotrichia</taxon>
        <taxon>Erysipelotrichales</taxon>
        <taxon>Erysipelotrichaceae</taxon>
        <taxon>Stecheria</taxon>
    </lineage>
</organism>
<dbReference type="Proteomes" id="UP000461880">
    <property type="component" value="Unassembled WGS sequence"/>
</dbReference>
<dbReference type="EMBL" id="VUMN01000009">
    <property type="protein sequence ID" value="MSS58281.1"/>
    <property type="molecule type" value="Genomic_DNA"/>
</dbReference>
<gene>
    <name evidence="1" type="ORF">FYJ51_05105</name>
</gene>
<protein>
    <submittedName>
        <fullName evidence="1">Uncharacterized protein</fullName>
    </submittedName>
</protein>
<dbReference type="Gene3D" id="3.30.460.40">
    <property type="match status" value="1"/>
</dbReference>
<name>A0A7X2TG97_9FIRM</name>
<sequence length="176" mass="20120">METEQKLRVLAKIASKLNTAGIVWDVGASLLLYLHGITDEFHDIDLMVRQEDADDAAEILDRLGTRSVPKAPDPKYHTKRFLEYVIDGVDVDVMIDMIIVKDGNEYDCSLKQDEIDGYAEVFGQRIPLHSVAKWKEYYTLMGRDQKASMIEQADCLLKKRAGRRQRSEIMRSAVRS</sequence>
<dbReference type="Pfam" id="PF10706">
    <property type="entry name" value="Aminoglyc_resit"/>
    <property type="match status" value="1"/>
</dbReference>
<dbReference type="InterPro" id="IPR043519">
    <property type="entry name" value="NT_sf"/>
</dbReference>
<evidence type="ECO:0000313" key="1">
    <source>
        <dbReference type="EMBL" id="MSS58281.1"/>
    </source>
</evidence>